<reference evidence="2 3" key="1">
    <citation type="journal article" date="2024" name="bioRxiv">
        <title>A reference genome for Trichogramma kaykai: A tiny desert-dwelling parasitoid wasp with competing sex-ratio distorters.</title>
        <authorList>
            <person name="Culotta J."/>
            <person name="Lindsey A.R."/>
        </authorList>
    </citation>
    <scope>NUCLEOTIDE SEQUENCE [LARGE SCALE GENOMIC DNA]</scope>
    <source>
        <strain evidence="2 3">KSX58</strain>
    </source>
</reference>
<proteinExistence type="predicted"/>
<protein>
    <recommendedName>
        <fullName evidence="4">Tektin</fullName>
    </recommendedName>
</protein>
<evidence type="ECO:0000313" key="2">
    <source>
        <dbReference type="EMBL" id="KAL3392061.1"/>
    </source>
</evidence>
<organism evidence="2 3">
    <name type="scientific">Trichogramma kaykai</name>
    <dbReference type="NCBI Taxonomy" id="54128"/>
    <lineage>
        <taxon>Eukaryota</taxon>
        <taxon>Metazoa</taxon>
        <taxon>Ecdysozoa</taxon>
        <taxon>Arthropoda</taxon>
        <taxon>Hexapoda</taxon>
        <taxon>Insecta</taxon>
        <taxon>Pterygota</taxon>
        <taxon>Neoptera</taxon>
        <taxon>Endopterygota</taxon>
        <taxon>Hymenoptera</taxon>
        <taxon>Apocrita</taxon>
        <taxon>Proctotrupomorpha</taxon>
        <taxon>Chalcidoidea</taxon>
        <taxon>Trichogrammatidae</taxon>
        <taxon>Trichogramma</taxon>
    </lineage>
</organism>
<evidence type="ECO:0000313" key="3">
    <source>
        <dbReference type="Proteomes" id="UP001627154"/>
    </source>
</evidence>
<dbReference type="AlphaFoldDB" id="A0ABD2WGH6"/>
<sequence>MESEQNKKQYYNNEGDDDGGDYDYDDDDDCIGRDECGIYWNTESSYSDDDDDEDVEMNSIYVDGEAPIALRLSENKFYDLNCKRLTNIASPIEDSDAIDLMQLQSRAEIVNSRIARMREKILIEVESTFKKIDELKCDLMNRRIGNVAYAVNENDLVNLKCVNDEVEIAAKKISSINEGPRGHGFELTTNEDFDMQSKKLRNIADGESELDVVNASQVNNEWHELQELYKKHINDARNQLQNAIELIDKTYREQADQLFIEFDIKSGDIERNLREQLPSLVCKNADNYYGRLSC</sequence>
<feature type="region of interest" description="Disordered" evidence="1">
    <location>
        <begin position="1"/>
        <end position="27"/>
    </location>
</feature>
<dbReference type="Proteomes" id="UP001627154">
    <property type="component" value="Unassembled WGS sequence"/>
</dbReference>
<accession>A0ABD2WGH6</accession>
<dbReference type="EMBL" id="JBJJXI010000107">
    <property type="protein sequence ID" value="KAL3392061.1"/>
    <property type="molecule type" value="Genomic_DNA"/>
</dbReference>
<comment type="caution">
    <text evidence="2">The sequence shown here is derived from an EMBL/GenBank/DDBJ whole genome shotgun (WGS) entry which is preliminary data.</text>
</comment>
<evidence type="ECO:0008006" key="4">
    <source>
        <dbReference type="Google" id="ProtNLM"/>
    </source>
</evidence>
<name>A0ABD2WGH6_9HYME</name>
<feature type="compositionally biased region" description="Acidic residues" evidence="1">
    <location>
        <begin position="14"/>
        <end position="27"/>
    </location>
</feature>
<evidence type="ECO:0000256" key="1">
    <source>
        <dbReference type="SAM" id="MobiDB-lite"/>
    </source>
</evidence>
<keyword evidence="3" id="KW-1185">Reference proteome</keyword>
<gene>
    <name evidence="2" type="ORF">TKK_013382</name>
</gene>